<keyword evidence="1" id="KW-1133">Transmembrane helix</keyword>
<gene>
    <name evidence="2" type="ORF">S01H1_18158</name>
</gene>
<reference evidence="2" key="1">
    <citation type="journal article" date="2014" name="Front. Microbiol.">
        <title>High frequency of phylogenetically diverse reductive dehalogenase-homologous genes in deep subseafloor sedimentary metagenomes.</title>
        <authorList>
            <person name="Kawai M."/>
            <person name="Futagami T."/>
            <person name="Toyoda A."/>
            <person name="Takaki Y."/>
            <person name="Nishi S."/>
            <person name="Hori S."/>
            <person name="Arai W."/>
            <person name="Tsubouchi T."/>
            <person name="Morono Y."/>
            <person name="Uchiyama I."/>
            <person name="Ito T."/>
            <person name="Fujiyama A."/>
            <person name="Inagaki F."/>
            <person name="Takami H."/>
        </authorList>
    </citation>
    <scope>NUCLEOTIDE SEQUENCE</scope>
    <source>
        <strain evidence="2">Expedition CK06-06</strain>
    </source>
</reference>
<name>X0SQL3_9ZZZZ</name>
<accession>X0SQL3</accession>
<proteinExistence type="predicted"/>
<dbReference type="AlphaFoldDB" id="X0SQL3"/>
<protein>
    <submittedName>
        <fullName evidence="2">Uncharacterized protein</fullName>
    </submittedName>
</protein>
<dbReference type="NCBIfam" id="TIGR01167">
    <property type="entry name" value="LPXTG_anchor"/>
    <property type="match status" value="1"/>
</dbReference>
<sequence length="73" mass="8240">GKVTLHANKEKWETPMSMEVQENKIITRIGPTAMVIADTGTDYKTTPFIAILIIALIGVNIGWYVYFKKRKKG</sequence>
<dbReference type="EMBL" id="BARS01009688">
    <property type="protein sequence ID" value="GAF78172.1"/>
    <property type="molecule type" value="Genomic_DNA"/>
</dbReference>
<comment type="caution">
    <text evidence="2">The sequence shown here is derived from an EMBL/GenBank/DDBJ whole genome shotgun (WGS) entry which is preliminary data.</text>
</comment>
<feature type="non-terminal residue" evidence="2">
    <location>
        <position position="1"/>
    </location>
</feature>
<evidence type="ECO:0000256" key="1">
    <source>
        <dbReference type="SAM" id="Phobius"/>
    </source>
</evidence>
<keyword evidence="1" id="KW-0472">Membrane</keyword>
<keyword evidence="1" id="KW-0812">Transmembrane</keyword>
<feature type="transmembrane region" description="Helical" evidence="1">
    <location>
        <begin position="48"/>
        <end position="67"/>
    </location>
</feature>
<organism evidence="2">
    <name type="scientific">marine sediment metagenome</name>
    <dbReference type="NCBI Taxonomy" id="412755"/>
    <lineage>
        <taxon>unclassified sequences</taxon>
        <taxon>metagenomes</taxon>
        <taxon>ecological metagenomes</taxon>
    </lineage>
</organism>
<evidence type="ECO:0000313" key="2">
    <source>
        <dbReference type="EMBL" id="GAF78172.1"/>
    </source>
</evidence>